<gene>
    <name evidence="1" type="ORF">SAMN04487959_1054</name>
</gene>
<dbReference type="InterPro" id="IPR021074">
    <property type="entry name" value="Formate_DH_dsu"/>
</dbReference>
<sequence>MTPDKLVYMANQIGSYFTTDPQPEHARQQIAEHMKKFWAPSMRATLIEALDRDADVEAQLDDLVRQALIEHRTLLLGSAANA</sequence>
<accession>A0A1I3ALL5</accession>
<name>A0A1I3ALL5_9GAMM</name>
<protein>
    <submittedName>
        <fullName evidence="1">Formate dehydrogenase subunit delta</fullName>
    </submittedName>
</protein>
<dbReference type="Pfam" id="PF11390">
    <property type="entry name" value="FdsD"/>
    <property type="match status" value="1"/>
</dbReference>
<dbReference type="RefSeq" id="WP_092845003.1">
    <property type="nucleotide sequence ID" value="NZ_FOPY01000005.1"/>
</dbReference>
<dbReference type="Proteomes" id="UP000199040">
    <property type="component" value="Unassembled WGS sequence"/>
</dbReference>
<evidence type="ECO:0000313" key="2">
    <source>
        <dbReference type="Proteomes" id="UP000199040"/>
    </source>
</evidence>
<proteinExistence type="predicted"/>
<keyword evidence="2" id="KW-1185">Reference proteome</keyword>
<dbReference type="STRING" id="442341.SAMN04487959_1054"/>
<dbReference type="EMBL" id="FOPY01000005">
    <property type="protein sequence ID" value="SFH50945.1"/>
    <property type="molecule type" value="Genomic_DNA"/>
</dbReference>
<organism evidence="1 2">
    <name type="scientific">Modicisalibacter xianhensis</name>
    <dbReference type="NCBI Taxonomy" id="442341"/>
    <lineage>
        <taxon>Bacteria</taxon>
        <taxon>Pseudomonadati</taxon>
        <taxon>Pseudomonadota</taxon>
        <taxon>Gammaproteobacteria</taxon>
        <taxon>Oceanospirillales</taxon>
        <taxon>Halomonadaceae</taxon>
        <taxon>Modicisalibacter</taxon>
    </lineage>
</organism>
<evidence type="ECO:0000313" key="1">
    <source>
        <dbReference type="EMBL" id="SFH50945.1"/>
    </source>
</evidence>
<reference evidence="1 2" key="1">
    <citation type="submission" date="2016-10" db="EMBL/GenBank/DDBJ databases">
        <authorList>
            <person name="de Groot N.N."/>
        </authorList>
    </citation>
    <scope>NUCLEOTIDE SEQUENCE [LARGE SCALE GENOMIC DNA]</scope>
    <source>
        <strain evidence="1 2">CGMCC 1.6848</strain>
    </source>
</reference>
<dbReference type="AlphaFoldDB" id="A0A1I3ALL5"/>